<comment type="caution">
    <text evidence="1">The sequence shown here is derived from an EMBL/GenBank/DDBJ whole genome shotgun (WGS) entry which is preliminary data.</text>
</comment>
<dbReference type="EMBL" id="BSXW01001119">
    <property type="protein sequence ID" value="GMF33845.1"/>
    <property type="molecule type" value="Genomic_DNA"/>
</dbReference>
<reference evidence="1" key="1">
    <citation type="submission" date="2023-04" db="EMBL/GenBank/DDBJ databases">
        <title>Phytophthora lilii NBRC 32176.</title>
        <authorList>
            <person name="Ichikawa N."/>
            <person name="Sato H."/>
            <person name="Tonouchi N."/>
        </authorList>
    </citation>
    <scope>NUCLEOTIDE SEQUENCE</scope>
    <source>
        <strain evidence="1">NBRC 32176</strain>
    </source>
</reference>
<evidence type="ECO:0000313" key="2">
    <source>
        <dbReference type="Proteomes" id="UP001165083"/>
    </source>
</evidence>
<dbReference type="OrthoDB" id="156170at2759"/>
<protein>
    <submittedName>
        <fullName evidence="1">Unnamed protein product</fullName>
    </submittedName>
</protein>
<organism evidence="1 2">
    <name type="scientific">Phytophthora lilii</name>
    <dbReference type="NCBI Taxonomy" id="2077276"/>
    <lineage>
        <taxon>Eukaryota</taxon>
        <taxon>Sar</taxon>
        <taxon>Stramenopiles</taxon>
        <taxon>Oomycota</taxon>
        <taxon>Peronosporomycetes</taxon>
        <taxon>Peronosporales</taxon>
        <taxon>Peronosporaceae</taxon>
        <taxon>Phytophthora</taxon>
    </lineage>
</organism>
<gene>
    <name evidence="1" type="ORF">Plil01_001442400</name>
</gene>
<proteinExistence type="predicted"/>
<dbReference type="Proteomes" id="UP001165083">
    <property type="component" value="Unassembled WGS sequence"/>
</dbReference>
<evidence type="ECO:0000313" key="1">
    <source>
        <dbReference type="EMBL" id="GMF33845.1"/>
    </source>
</evidence>
<dbReference type="AlphaFoldDB" id="A0A9W6X8X1"/>
<keyword evidence="2" id="KW-1185">Reference proteome</keyword>
<sequence>MSDTTQLADAYLLQSSLRTDSPVDVSKGKTVSVIYDNNQGSYTSGLITIDATSQLTGSQEYASLKDGYLLLPYVITAKSTGATDISSSLSRFACAMKANITNVIDSLSVELNGKKIITETEYKGFWNNLRAMTELSQDEVAKHGADLHLYSDNWFSINFSAANHSSGDGYSNNALEPSSKLDATLSQAQEALQFNDGFFARLLLTPPIIDAAEATPPNSSASFGTTGAKQVCQQNGKGAFKEFAYASITASKIAGVWYHMLKIPLVSLHQYDFESFRSEFCKLGAINGDLSQEISNGLIDSMQWGMAQRILVADTSRLTQKDVPQAIQVSGINGSATGMDLLVLVVYERELELDRLTGEVHRTD</sequence>
<accession>A0A9W6X8X1</accession>
<name>A0A9W6X8X1_9STRA</name>